<dbReference type="InterPro" id="IPR027417">
    <property type="entry name" value="P-loop_NTPase"/>
</dbReference>
<name>A0A7V1PVI4_CALAY</name>
<evidence type="ECO:0000259" key="11">
    <source>
        <dbReference type="PROSITE" id="PS51706"/>
    </source>
</evidence>
<keyword evidence="5 10" id="KW-0547">Nucleotide-binding</keyword>
<evidence type="ECO:0000256" key="6">
    <source>
        <dbReference type="ARBA" id="ARBA00022842"/>
    </source>
</evidence>
<evidence type="ECO:0000313" key="12">
    <source>
        <dbReference type="EMBL" id="HED11026.1"/>
    </source>
</evidence>
<comment type="cofactor">
    <cofactor evidence="1">
        <name>Mg(2+)</name>
        <dbReference type="ChEBI" id="CHEBI:18420"/>
    </cofactor>
</comment>
<reference evidence="12" key="1">
    <citation type="journal article" date="2020" name="mSystems">
        <title>Genome- and Community-Level Interaction Insights into Carbon Utilization and Element Cycling Functions of Hydrothermarchaeota in Hydrothermal Sediment.</title>
        <authorList>
            <person name="Zhou Z."/>
            <person name="Liu Y."/>
            <person name="Xu W."/>
            <person name="Pan J."/>
            <person name="Luo Z.H."/>
            <person name="Li M."/>
        </authorList>
    </citation>
    <scope>NUCLEOTIDE SEQUENCE [LARGE SCALE GENOMIC DNA]</scope>
    <source>
        <strain evidence="12">HyVt-456</strain>
    </source>
</reference>
<dbReference type="GO" id="GO:0046872">
    <property type="term" value="F:metal ion binding"/>
    <property type="evidence" value="ECO:0007669"/>
    <property type="project" value="UniProtKB-KW"/>
</dbReference>
<evidence type="ECO:0000256" key="2">
    <source>
        <dbReference type="ARBA" id="ARBA00009638"/>
    </source>
</evidence>
<dbReference type="GO" id="GO:0000917">
    <property type="term" value="P:division septum assembly"/>
    <property type="evidence" value="ECO:0007669"/>
    <property type="project" value="UniProtKB-KW"/>
</dbReference>
<dbReference type="AlphaFoldDB" id="A0A7V1PVI4"/>
<keyword evidence="4" id="KW-0479">Metal-binding</keyword>
<evidence type="ECO:0000256" key="8">
    <source>
        <dbReference type="ARBA" id="ARBA00023210"/>
    </source>
</evidence>
<evidence type="ECO:0000256" key="9">
    <source>
        <dbReference type="ARBA" id="ARBA00023306"/>
    </source>
</evidence>
<keyword evidence="3 10" id="KW-0132">Cell division</keyword>
<dbReference type="Proteomes" id="UP000886005">
    <property type="component" value="Unassembled WGS sequence"/>
</dbReference>
<proteinExistence type="inferred from homology"/>
<dbReference type="HAMAP" id="MF_00321">
    <property type="entry name" value="GTPase_EngB"/>
    <property type="match status" value="1"/>
</dbReference>
<dbReference type="InterPro" id="IPR030393">
    <property type="entry name" value="G_ENGB_dom"/>
</dbReference>
<comment type="similarity">
    <text evidence="2 10">Belongs to the TRAFAC class TrmE-Era-EngA-EngB-Septin-like GTPase superfamily. EngB GTPase family.</text>
</comment>
<comment type="caution">
    <text evidence="12">The sequence shown here is derived from an EMBL/GenBank/DDBJ whole genome shotgun (WGS) entry which is preliminary data.</text>
</comment>
<protein>
    <recommendedName>
        <fullName evidence="10">Probable GTP-binding protein EngB</fullName>
    </recommendedName>
</protein>
<gene>
    <name evidence="10" type="primary">engB</name>
    <name evidence="12" type="ORF">ENJ10_10085</name>
</gene>
<comment type="function">
    <text evidence="10">Necessary for normal cell division and for the maintenance of normal septation.</text>
</comment>
<keyword evidence="9 10" id="KW-0131">Cell cycle</keyword>
<dbReference type="PANTHER" id="PTHR11649:SF13">
    <property type="entry name" value="ENGB-TYPE G DOMAIN-CONTAINING PROTEIN"/>
    <property type="match status" value="1"/>
</dbReference>
<dbReference type="EMBL" id="DRLD01000273">
    <property type="protein sequence ID" value="HED11026.1"/>
    <property type="molecule type" value="Genomic_DNA"/>
</dbReference>
<dbReference type="CDD" id="cd01876">
    <property type="entry name" value="YihA_EngB"/>
    <property type="match status" value="1"/>
</dbReference>
<evidence type="ECO:0000256" key="7">
    <source>
        <dbReference type="ARBA" id="ARBA00023134"/>
    </source>
</evidence>
<keyword evidence="6" id="KW-0460">Magnesium</keyword>
<dbReference type="Gene3D" id="3.40.50.300">
    <property type="entry name" value="P-loop containing nucleotide triphosphate hydrolases"/>
    <property type="match status" value="1"/>
</dbReference>
<dbReference type="GO" id="GO:0005525">
    <property type="term" value="F:GTP binding"/>
    <property type="evidence" value="ECO:0007669"/>
    <property type="project" value="UniProtKB-UniRule"/>
</dbReference>
<sequence length="192" mass="22519">MINFHNVQFVKSLIKMDQRPQPQLPEICFIGRSNVGKSSLLNALFGTRKLVKVSGTPGKTQLVNYFLVDNTFYCVDLPGYGYARLPKKEQIKWQKMIEKYLLQNEQLKRIYLLIDARHELQSIDRQMMEWLDHQNLNYSIILSKCDKVSKNTLNKTILYFKKYIPSVEILPFSVKENGMILSLKKEIARLKM</sequence>
<dbReference type="Pfam" id="PF01926">
    <property type="entry name" value="MMR_HSR1"/>
    <property type="match status" value="1"/>
</dbReference>
<keyword evidence="8 10" id="KW-0717">Septation</keyword>
<evidence type="ECO:0000256" key="10">
    <source>
        <dbReference type="HAMAP-Rule" id="MF_00321"/>
    </source>
</evidence>
<dbReference type="PROSITE" id="PS51706">
    <property type="entry name" value="G_ENGB"/>
    <property type="match status" value="1"/>
</dbReference>
<dbReference type="PANTHER" id="PTHR11649">
    <property type="entry name" value="MSS1/TRME-RELATED GTP-BINDING PROTEIN"/>
    <property type="match status" value="1"/>
</dbReference>
<dbReference type="NCBIfam" id="TIGR03598">
    <property type="entry name" value="GTPase_YsxC"/>
    <property type="match status" value="1"/>
</dbReference>
<dbReference type="InterPro" id="IPR006073">
    <property type="entry name" value="GTP-bd"/>
</dbReference>
<evidence type="ECO:0000256" key="4">
    <source>
        <dbReference type="ARBA" id="ARBA00022723"/>
    </source>
</evidence>
<accession>A0A7V1PVI4</accession>
<organism evidence="12">
    <name type="scientific">Caldithrix abyssi</name>
    <dbReference type="NCBI Taxonomy" id="187145"/>
    <lineage>
        <taxon>Bacteria</taxon>
        <taxon>Pseudomonadati</taxon>
        <taxon>Calditrichota</taxon>
        <taxon>Calditrichia</taxon>
        <taxon>Calditrichales</taxon>
        <taxon>Calditrichaceae</taxon>
        <taxon>Caldithrix</taxon>
    </lineage>
</organism>
<keyword evidence="7 10" id="KW-0342">GTP-binding</keyword>
<evidence type="ECO:0000256" key="5">
    <source>
        <dbReference type="ARBA" id="ARBA00022741"/>
    </source>
</evidence>
<dbReference type="SUPFAM" id="SSF52540">
    <property type="entry name" value="P-loop containing nucleoside triphosphate hydrolases"/>
    <property type="match status" value="1"/>
</dbReference>
<feature type="domain" description="EngB-type G" evidence="11">
    <location>
        <begin position="23"/>
        <end position="192"/>
    </location>
</feature>
<dbReference type="InterPro" id="IPR019987">
    <property type="entry name" value="GTP-bd_ribosome_bio_YsxC"/>
</dbReference>
<evidence type="ECO:0000256" key="3">
    <source>
        <dbReference type="ARBA" id="ARBA00022618"/>
    </source>
</evidence>
<evidence type="ECO:0000256" key="1">
    <source>
        <dbReference type="ARBA" id="ARBA00001946"/>
    </source>
</evidence>